<organism evidence="7 8">
    <name type="scientific">Cyanidium caldarium</name>
    <name type="common">Red alga</name>
    <dbReference type="NCBI Taxonomy" id="2771"/>
    <lineage>
        <taxon>Eukaryota</taxon>
        <taxon>Rhodophyta</taxon>
        <taxon>Bangiophyceae</taxon>
        <taxon>Cyanidiales</taxon>
        <taxon>Cyanidiaceae</taxon>
        <taxon>Cyanidium</taxon>
    </lineage>
</organism>
<feature type="compositionally biased region" description="Basic and acidic residues" evidence="4">
    <location>
        <begin position="16"/>
        <end position="26"/>
    </location>
</feature>
<dbReference type="Proteomes" id="UP001301350">
    <property type="component" value="Unassembled WGS sequence"/>
</dbReference>
<keyword evidence="8" id="KW-1185">Reference proteome</keyword>
<keyword evidence="3" id="KW-0119">Carbohydrate metabolism</keyword>
<evidence type="ECO:0000313" key="7">
    <source>
        <dbReference type="EMBL" id="KAK4534150.1"/>
    </source>
</evidence>
<dbReference type="GO" id="GO:0004345">
    <property type="term" value="F:glucose-6-phosphate dehydrogenase activity"/>
    <property type="evidence" value="ECO:0007669"/>
    <property type="project" value="InterPro"/>
</dbReference>
<evidence type="ECO:0000256" key="2">
    <source>
        <dbReference type="ARBA" id="ARBA00022857"/>
    </source>
</evidence>
<gene>
    <name evidence="7" type="ORF">CDCA_CDCA01G0175</name>
</gene>
<dbReference type="PANTHER" id="PTHR23429">
    <property type="entry name" value="GLUCOSE-6-PHOSPHATE 1-DEHYDROGENASE G6PD"/>
    <property type="match status" value="1"/>
</dbReference>
<dbReference type="InterPro" id="IPR001282">
    <property type="entry name" value="G6P_DH"/>
</dbReference>
<proteinExistence type="inferred from homology"/>
<dbReference type="GO" id="GO:0006006">
    <property type="term" value="P:glucose metabolic process"/>
    <property type="evidence" value="ECO:0007669"/>
    <property type="project" value="UniProtKB-KW"/>
</dbReference>
<feature type="domain" description="Glucose-6-phosphate dehydrogenase NAD-binding" evidence="5">
    <location>
        <begin position="106"/>
        <end position="205"/>
    </location>
</feature>
<dbReference type="Pfam" id="PF00479">
    <property type="entry name" value="G6PD_N"/>
    <property type="match status" value="2"/>
</dbReference>
<evidence type="ECO:0000256" key="3">
    <source>
        <dbReference type="ARBA" id="ARBA00023277"/>
    </source>
</evidence>
<dbReference type="InterPro" id="IPR022674">
    <property type="entry name" value="G6P_DH_NAD-bd"/>
</dbReference>
<evidence type="ECO:0008006" key="9">
    <source>
        <dbReference type="Google" id="ProtNLM"/>
    </source>
</evidence>
<protein>
    <recommendedName>
        <fullName evidence="9">Glucose-6-phosphate dehydrogenase (NADP(+))</fullName>
    </recommendedName>
</protein>
<feature type="region of interest" description="Disordered" evidence="4">
    <location>
        <begin position="1"/>
        <end position="61"/>
    </location>
</feature>
<dbReference type="SUPFAM" id="SSF55347">
    <property type="entry name" value="Glyceraldehyde-3-phosphate dehydrogenase-like, C-terminal domain"/>
    <property type="match status" value="1"/>
</dbReference>
<dbReference type="AlphaFoldDB" id="A0AAV9IPY4"/>
<sequence length="607" mass="67764">MSSLPTPSMLRGLRKRVSDRGGDHIDGAGATDAGTSRCSSRDAEREDMETPQACGGARRGQRALVRSTSASSAISQLSLLSNPNLSLLDSDVKIVEGSKDYPVIIVVVGASGDLAHKKTLPALFSLYYHDMLPHQFAVVGYARSKLDREKFHDVVRSHLVCRITDRDTCERKTAAFLDRCFYFSGQYHDREDWRKFHEWLTEEIEWPMIHKQQQRLIGANGDGGGGGGDVQTERVPGRLFYLAIPPSVFADTLGGISSEAMAPESRGAWTRVIVEKPFGRDTESYEALRDVVSSCFTEDAVYRIDHYVGKPLVANLTTLRLGNFVFDVLWNRHCVESVQVVFKEDFGAEGRAGYFDSYGIVRDIMQNHLLQMMSIVAMDPPASPMAADINEAKVKLLRDMRPLRAKDFVIGQYDRYRAEQGVPPGSTTPTFAACVVQIDNERWRGVPFVMSAGKALDEKKVYVKVTFRETPNHSFVPEELQDRRNSIYIEIQPRPAVELSFISKVPGLTGRVVPTKLDLVYNESFVEEARDMPDAYERLILDAIVGDRTLFISDEQISRAWSIFDPALKEMESAPPMQPALYAYGSPGPILPETLIKKFLAGKMSSS</sequence>
<dbReference type="Gene3D" id="3.30.360.10">
    <property type="entry name" value="Dihydrodipicolinate Reductase, domain 2"/>
    <property type="match status" value="1"/>
</dbReference>
<dbReference type="Gene3D" id="3.40.50.720">
    <property type="entry name" value="NAD(P)-binding Rossmann-like Domain"/>
    <property type="match status" value="1"/>
</dbReference>
<dbReference type="HAMAP" id="MF_00966">
    <property type="entry name" value="G6PD"/>
    <property type="match status" value="1"/>
</dbReference>
<name>A0AAV9IPY4_CYACA</name>
<accession>A0AAV9IPY4</accession>
<feature type="domain" description="Glucose-6-phosphate dehydrogenase C-terminal" evidence="6">
    <location>
        <begin position="318"/>
        <end position="598"/>
    </location>
</feature>
<dbReference type="GO" id="GO:0050661">
    <property type="term" value="F:NADP binding"/>
    <property type="evidence" value="ECO:0007669"/>
    <property type="project" value="InterPro"/>
</dbReference>
<dbReference type="PRINTS" id="PR00079">
    <property type="entry name" value="G6PDHDRGNASE"/>
</dbReference>
<feature type="domain" description="Glucose-6-phosphate dehydrogenase NAD-binding" evidence="5">
    <location>
        <begin position="236"/>
        <end position="315"/>
    </location>
</feature>
<dbReference type="PANTHER" id="PTHR23429:SF13">
    <property type="entry name" value="GLUCOSE-6-PHOSPHATE 1-DEHYDROGENASE 1, CHLOROPLASTIC"/>
    <property type="match status" value="1"/>
</dbReference>
<dbReference type="SUPFAM" id="SSF51735">
    <property type="entry name" value="NAD(P)-binding Rossmann-fold domains"/>
    <property type="match status" value="1"/>
</dbReference>
<evidence type="ECO:0000313" key="8">
    <source>
        <dbReference type="Proteomes" id="UP001301350"/>
    </source>
</evidence>
<dbReference type="EMBL" id="JANCYW010000001">
    <property type="protein sequence ID" value="KAK4534150.1"/>
    <property type="molecule type" value="Genomic_DNA"/>
</dbReference>
<dbReference type="InterPro" id="IPR036291">
    <property type="entry name" value="NAD(P)-bd_dom_sf"/>
</dbReference>
<dbReference type="InterPro" id="IPR022675">
    <property type="entry name" value="G6P_DH_C"/>
</dbReference>
<keyword evidence="1" id="KW-0313">Glucose metabolism</keyword>
<dbReference type="Pfam" id="PF02781">
    <property type="entry name" value="G6PD_C"/>
    <property type="match status" value="1"/>
</dbReference>
<evidence type="ECO:0000256" key="1">
    <source>
        <dbReference type="ARBA" id="ARBA00022526"/>
    </source>
</evidence>
<reference evidence="7 8" key="1">
    <citation type="submission" date="2022-07" db="EMBL/GenBank/DDBJ databases">
        <title>Genome-wide signatures of adaptation to extreme environments.</title>
        <authorList>
            <person name="Cho C.H."/>
            <person name="Yoon H.S."/>
        </authorList>
    </citation>
    <scope>NUCLEOTIDE SEQUENCE [LARGE SCALE GENOMIC DNA]</scope>
    <source>
        <strain evidence="7 8">DBV 063 E5</strain>
    </source>
</reference>
<comment type="caution">
    <text evidence="7">The sequence shown here is derived from an EMBL/GenBank/DDBJ whole genome shotgun (WGS) entry which is preliminary data.</text>
</comment>
<evidence type="ECO:0000259" key="5">
    <source>
        <dbReference type="Pfam" id="PF00479"/>
    </source>
</evidence>
<dbReference type="GO" id="GO:0009051">
    <property type="term" value="P:pentose-phosphate shunt, oxidative branch"/>
    <property type="evidence" value="ECO:0007669"/>
    <property type="project" value="TreeGrafter"/>
</dbReference>
<keyword evidence="2" id="KW-0521">NADP</keyword>
<evidence type="ECO:0000256" key="4">
    <source>
        <dbReference type="SAM" id="MobiDB-lite"/>
    </source>
</evidence>
<evidence type="ECO:0000259" key="6">
    <source>
        <dbReference type="Pfam" id="PF02781"/>
    </source>
</evidence>